<sequence>MLKKTAAVAFGLAAALAGTIATSGPAMAADTPIAACGGGSYHVIDSHALGSSAVVYLLYNGSTNCVVTWKTGARGNSTWVEARVRHDHMYFNVDEGNFKYYAGPAKAKGAAGSCIMWGGSYGNTSYLSGWEHCG</sequence>
<evidence type="ECO:0000256" key="1">
    <source>
        <dbReference type="SAM" id="SignalP"/>
    </source>
</evidence>
<reference evidence="2 3" key="1">
    <citation type="submission" date="2024-09" db="EMBL/GenBank/DDBJ databases">
        <authorList>
            <person name="Sun Q."/>
            <person name="Mori K."/>
        </authorList>
    </citation>
    <scope>NUCLEOTIDE SEQUENCE [LARGE SCALE GENOMIC DNA]</scope>
    <source>
        <strain evidence="2 3">JCM 3324</strain>
    </source>
</reference>
<comment type="caution">
    <text evidence="2">The sequence shown here is derived from an EMBL/GenBank/DDBJ whole genome shotgun (WGS) entry which is preliminary data.</text>
</comment>
<dbReference type="RefSeq" id="WP_345403677.1">
    <property type="nucleotide sequence ID" value="NZ_BAAAXS010000001.1"/>
</dbReference>
<keyword evidence="3" id="KW-1185">Reference proteome</keyword>
<feature type="signal peptide" evidence="1">
    <location>
        <begin position="1"/>
        <end position="28"/>
    </location>
</feature>
<protein>
    <recommendedName>
        <fullName evidence="4">Acetyltransferase</fullName>
    </recommendedName>
</protein>
<dbReference type="EMBL" id="JBHMCF010000011">
    <property type="protein sequence ID" value="MFB9469954.1"/>
    <property type="molecule type" value="Genomic_DNA"/>
</dbReference>
<dbReference type="Proteomes" id="UP001589568">
    <property type="component" value="Unassembled WGS sequence"/>
</dbReference>
<name>A0ABV5NI34_9ACTN</name>
<evidence type="ECO:0000313" key="3">
    <source>
        <dbReference type="Proteomes" id="UP001589568"/>
    </source>
</evidence>
<evidence type="ECO:0008006" key="4">
    <source>
        <dbReference type="Google" id="ProtNLM"/>
    </source>
</evidence>
<proteinExistence type="predicted"/>
<gene>
    <name evidence="2" type="ORF">ACFFR3_10590</name>
</gene>
<accession>A0ABV5NI34</accession>
<feature type="chain" id="PRO_5047538023" description="Acetyltransferase" evidence="1">
    <location>
        <begin position="29"/>
        <end position="134"/>
    </location>
</feature>
<keyword evidence="1" id="KW-0732">Signal</keyword>
<evidence type="ECO:0000313" key="2">
    <source>
        <dbReference type="EMBL" id="MFB9469954.1"/>
    </source>
</evidence>
<organism evidence="2 3">
    <name type="scientific">Nonomuraea salmonea</name>
    <dbReference type="NCBI Taxonomy" id="46181"/>
    <lineage>
        <taxon>Bacteria</taxon>
        <taxon>Bacillati</taxon>
        <taxon>Actinomycetota</taxon>
        <taxon>Actinomycetes</taxon>
        <taxon>Streptosporangiales</taxon>
        <taxon>Streptosporangiaceae</taxon>
        <taxon>Nonomuraea</taxon>
    </lineage>
</organism>